<dbReference type="AlphaFoldDB" id="A0A6A6VB51"/>
<proteinExistence type="predicted"/>
<sequence length="103" mass="11170">MWARSGYASLTGTHAWTHAGATWNVKAAGGRLERSGFHAAAEAVAAAVFMFCGRRLREATDSRPGVATCRPRQVIMMQMTPSPKAVTLLSRIGIPPRCEPCWL</sequence>
<protein>
    <submittedName>
        <fullName evidence="1">Uncharacterized protein</fullName>
    </submittedName>
</protein>
<name>A0A6A6VB51_9PLEO</name>
<organism evidence="1 2">
    <name type="scientific">Sporormia fimetaria CBS 119925</name>
    <dbReference type="NCBI Taxonomy" id="1340428"/>
    <lineage>
        <taxon>Eukaryota</taxon>
        <taxon>Fungi</taxon>
        <taxon>Dikarya</taxon>
        <taxon>Ascomycota</taxon>
        <taxon>Pezizomycotina</taxon>
        <taxon>Dothideomycetes</taxon>
        <taxon>Pleosporomycetidae</taxon>
        <taxon>Pleosporales</taxon>
        <taxon>Sporormiaceae</taxon>
        <taxon>Sporormia</taxon>
    </lineage>
</organism>
<evidence type="ECO:0000313" key="2">
    <source>
        <dbReference type="Proteomes" id="UP000799440"/>
    </source>
</evidence>
<dbReference type="Proteomes" id="UP000799440">
    <property type="component" value="Unassembled WGS sequence"/>
</dbReference>
<dbReference type="EMBL" id="MU006573">
    <property type="protein sequence ID" value="KAF2747343.1"/>
    <property type="molecule type" value="Genomic_DNA"/>
</dbReference>
<evidence type="ECO:0000313" key="1">
    <source>
        <dbReference type="EMBL" id="KAF2747343.1"/>
    </source>
</evidence>
<gene>
    <name evidence="1" type="ORF">M011DRAFT_56557</name>
</gene>
<reference evidence="1" key="1">
    <citation type="journal article" date="2020" name="Stud. Mycol.">
        <title>101 Dothideomycetes genomes: a test case for predicting lifestyles and emergence of pathogens.</title>
        <authorList>
            <person name="Haridas S."/>
            <person name="Albert R."/>
            <person name="Binder M."/>
            <person name="Bloem J."/>
            <person name="Labutti K."/>
            <person name="Salamov A."/>
            <person name="Andreopoulos B."/>
            <person name="Baker S."/>
            <person name="Barry K."/>
            <person name="Bills G."/>
            <person name="Bluhm B."/>
            <person name="Cannon C."/>
            <person name="Castanera R."/>
            <person name="Culley D."/>
            <person name="Daum C."/>
            <person name="Ezra D."/>
            <person name="Gonzalez J."/>
            <person name="Henrissat B."/>
            <person name="Kuo A."/>
            <person name="Liang C."/>
            <person name="Lipzen A."/>
            <person name="Lutzoni F."/>
            <person name="Magnuson J."/>
            <person name="Mondo S."/>
            <person name="Nolan M."/>
            <person name="Ohm R."/>
            <person name="Pangilinan J."/>
            <person name="Park H.-J."/>
            <person name="Ramirez L."/>
            <person name="Alfaro M."/>
            <person name="Sun H."/>
            <person name="Tritt A."/>
            <person name="Yoshinaga Y."/>
            <person name="Zwiers L.-H."/>
            <person name="Turgeon B."/>
            <person name="Goodwin S."/>
            <person name="Spatafora J."/>
            <person name="Crous P."/>
            <person name="Grigoriev I."/>
        </authorList>
    </citation>
    <scope>NUCLEOTIDE SEQUENCE</scope>
    <source>
        <strain evidence="1">CBS 119925</strain>
    </source>
</reference>
<keyword evidence="2" id="KW-1185">Reference proteome</keyword>
<accession>A0A6A6VB51</accession>